<evidence type="ECO:0000313" key="2">
    <source>
        <dbReference type="EMBL" id="KAH9309174.1"/>
    </source>
</evidence>
<gene>
    <name evidence="2" type="ORF">KI387_037085</name>
</gene>
<dbReference type="PANTHER" id="PTHR45887:SF1">
    <property type="entry name" value="TRANSLATION INITIATION FACTOR EIF-2B SUBUNIT EPSILON"/>
    <property type="match status" value="1"/>
</dbReference>
<reference evidence="2 3" key="1">
    <citation type="journal article" date="2021" name="Nat. Plants">
        <title>The Taxus genome provides insights into paclitaxel biosynthesis.</title>
        <authorList>
            <person name="Xiong X."/>
            <person name="Gou J."/>
            <person name="Liao Q."/>
            <person name="Li Y."/>
            <person name="Zhou Q."/>
            <person name="Bi G."/>
            <person name="Li C."/>
            <person name="Du R."/>
            <person name="Wang X."/>
            <person name="Sun T."/>
            <person name="Guo L."/>
            <person name="Liang H."/>
            <person name="Lu P."/>
            <person name="Wu Y."/>
            <person name="Zhang Z."/>
            <person name="Ro D.K."/>
            <person name="Shang Y."/>
            <person name="Huang S."/>
            <person name="Yan J."/>
        </authorList>
    </citation>
    <scope>NUCLEOTIDE SEQUENCE [LARGE SCALE GENOMIC DNA]</scope>
    <source>
        <strain evidence="2">Ta-2019</strain>
    </source>
</reference>
<organism evidence="2 3">
    <name type="scientific">Taxus chinensis</name>
    <name type="common">Chinese yew</name>
    <name type="synonym">Taxus wallichiana var. chinensis</name>
    <dbReference type="NCBI Taxonomy" id="29808"/>
    <lineage>
        <taxon>Eukaryota</taxon>
        <taxon>Viridiplantae</taxon>
        <taxon>Streptophyta</taxon>
        <taxon>Embryophyta</taxon>
        <taxon>Tracheophyta</taxon>
        <taxon>Spermatophyta</taxon>
        <taxon>Pinopsida</taxon>
        <taxon>Pinidae</taxon>
        <taxon>Conifers II</taxon>
        <taxon>Cupressales</taxon>
        <taxon>Taxaceae</taxon>
        <taxon>Taxus</taxon>
    </lineage>
</organism>
<dbReference type="InterPro" id="IPR029044">
    <property type="entry name" value="Nucleotide-diphossugar_trans"/>
</dbReference>
<dbReference type="Gene3D" id="3.90.550.10">
    <property type="entry name" value="Spore Coat Polysaccharide Biosynthesis Protein SpsA, Chain A"/>
    <property type="match status" value="1"/>
</dbReference>
<dbReference type="InterPro" id="IPR035543">
    <property type="entry name" value="eIF-2B_epsilon_N"/>
</dbReference>
<dbReference type="EMBL" id="JAHRHJ020000007">
    <property type="protein sequence ID" value="KAH9309174.1"/>
    <property type="molecule type" value="Genomic_DNA"/>
</dbReference>
<dbReference type="Proteomes" id="UP000824469">
    <property type="component" value="Unassembled WGS sequence"/>
</dbReference>
<dbReference type="PANTHER" id="PTHR45887">
    <property type="entry name" value="TRANSLATION INITIATION FACTOR EIF-2B SUBUNIT EPSILON"/>
    <property type="match status" value="1"/>
</dbReference>
<comment type="caution">
    <text evidence="2">The sequence shown here is derived from an EMBL/GenBank/DDBJ whole genome shotgun (WGS) entry which is preliminary data.</text>
</comment>
<proteinExistence type="predicted"/>
<evidence type="ECO:0000259" key="1">
    <source>
        <dbReference type="Pfam" id="PF00483"/>
    </source>
</evidence>
<feature type="non-terminal residue" evidence="2">
    <location>
        <position position="1"/>
    </location>
</feature>
<dbReference type="AlphaFoldDB" id="A0AA38FS34"/>
<keyword evidence="3" id="KW-1185">Reference proteome</keyword>
<feature type="non-terminal residue" evidence="2">
    <location>
        <position position="242"/>
    </location>
</feature>
<dbReference type="GO" id="GO:0031369">
    <property type="term" value="F:translation initiation factor binding"/>
    <property type="evidence" value="ECO:0007669"/>
    <property type="project" value="TreeGrafter"/>
</dbReference>
<dbReference type="Pfam" id="PF00483">
    <property type="entry name" value="NTP_transferase"/>
    <property type="match status" value="1"/>
</dbReference>
<sequence>GRIRSKHGEEEIMAQKKGSKHAEVADTEAVVPLQAVLLADSFAQKFRPITLERPKVLLPLVNIPMIDYTLEWLASAGVEEVYVFCCAHAKQVTSYLENSHWQAQPNFTVTTIESHDCASVGDALRFIDQRNVVRGDFVLISGDTVSNMSLKQVLQEHKERRKKDKLAVMTMVVKRTKPSCITHQNRLGNDELLLAIDSGTKQLLYYEDKKDSSKANEFTENIILDRSIIADKKSVKLCNDLQ</sequence>
<feature type="domain" description="Nucleotidyl transferase" evidence="1">
    <location>
        <begin position="35"/>
        <end position="176"/>
    </location>
</feature>
<dbReference type="OMA" id="TIESHDC"/>
<dbReference type="InterPro" id="IPR005835">
    <property type="entry name" value="NTP_transferase_dom"/>
</dbReference>
<name>A0AA38FS34_TAXCH</name>
<dbReference type="FunFam" id="3.90.550.10:FF:000106">
    <property type="entry name" value="Translation initiation factor eIF-2B subunit epsilon"/>
    <property type="match status" value="1"/>
</dbReference>
<accession>A0AA38FS34</accession>
<dbReference type="CDD" id="cd04197">
    <property type="entry name" value="eIF-2B_epsilon_N"/>
    <property type="match status" value="1"/>
</dbReference>
<dbReference type="GO" id="GO:0003743">
    <property type="term" value="F:translation initiation factor activity"/>
    <property type="evidence" value="ECO:0007669"/>
    <property type="project" value="TreeGrafter"/>
</dbReference>
<dbReference type="InterPro" id="IPR051956">
    <property type="entry name" value="eIF2B_epsilon"/>
</dbReference>
<protein>
    <recommendedName>
        <fullName evidence="1">Nucleotidyl transferase domain-containing protein</fullName>
    </recommendedName>
</protein>
<dbReference type="GO" id="GO:0005085">
    <property type="term" value="F:guanyl-nucleotide exchange factor activity"/>
    <property type="evidence" value="ECO:0007669"/>
    <property type="project" value="TreeGrafter"/>
</dbReference>
<evidence type="ECO:0000313" key="3">
    <source>
        <dbReference type="Proteomes" id="UP000824469"/>
    </source>
</evidence>
<dbReference type="GO" id="GO:0005851">
    <property type="term" value="C:eukaryotic translation initiation factor 2B complex"/>
    <property type="evidence" value="ECO:0007669"/>
    <property type="project" value="TreeGrafter"/>
</dbReference>
<dbReference type="SUPFAM" id="SSF53448">
    <property type="entry name" value="Nucleotide-diphospho-sugar transferases"/>
    <property type="match status" value="1"/>
</dbReference>